<dbReference type="RefSeq" id="WP_153923990.1">
    <property type="nucleotide sequence ID" value="NZ_JACRWE010000002.1"/>
</dbReference>
<feature type="transmembrane region" description="Helical" evidence="1">
    <location>
        <begin position="7"/>
        <end position="28"/>
    </location>
</feature>
<reference evidence="2 3" key="1">
    <citation type="submission" date="2020-08" db="EMBL/GenBank/DDBJ databases">
        <authorList>
            <person name="Liu C."/>
            <person name="Sun Q."/>
        </authorList>
    </citation>
    <scope>NUCLEOTIDE SEQUENCE [LARGE SCALE GENOMIC DNA]</scope>
    <source>
        <strain evidence="2 3">NSJ-18</strain>
    </source>
</reference>
<accession>A0ABR7JM29</accession>
<protein>
    <submittedName>
        <fullName evidence="2">YggT family protein</fullName>
    </submittedName>
</protein>
<dbReference type="EMBL" id="JACRWE010000002">
    <property type="protein sequence ID" value="MBC5995980.1"/>
    <property type="molecule type" value="Genomic_DNA"/>
</dbReference>
<keyword evidence="1" id="KW-1133">Transmembrane helix</keyword>
<gene>
    <name evidence="2" type="ORF">H8923_04345</name>
</gene>
<evidence type="ECO:0000313" key="3">
    <source>
        <dbReference type="Proteomes" id="UP000609849"/>
    </source>
</evidence>
<evidence type="ECO:0000313" key="2">
    <source>
        <dbReference type="EMBL" id="MBC5995980.1"/>
    </source>
</evidence>
<evidence type="ECO:0000256" key="1">
    <source>
        <dbReference type="SAM" id="Phobius"/>
    </source>
</evidence>
<sequence length="85" mass="9780">MGIIGVALYRLLDLLIFVIFVQCIMTWIPGATQTKLYDILSAITDPIEEPIRSVLYRYINSPLDFTPIIAFFIIRLAQRAVFIIF</sequence>
<dbReference type="Pfam" id="PF02325">
    <property type="entry name" value="CCB3_YggT"/>
    <property type="match status" value="1"/>
</dbReference>
<organism evidence="2 3">
    <name type="scientific">Romboutsia faecis</name>
    <dbReference type="NCBI Taxonomy" id="2764597"/>
    <lineage>
        <taxon>Bacteria</taxon>
        <taxon>Bacillati</taxon>
        <taxon>Bacillota</taxon>
        <taxon>Clostridia</taxon>
        <taxon>Peptostreptococcales</taxon>
        <taxon>Peptostreptococcaceae</taxon>
        <taxon>Romboutsia</taxon>
    </lineage>
</organism>
<keyword evidence="3" id="KW-1185">Reference proteome</keyword>
<keyword evidence="1" id="KW-0472">Membrane</keyword>
<name>A0ABR7JM29_9FIRM</name>
<keyword evidence="1" id="KW-0812">Transmembrane</keyword>
<comment type="caution">
    <text evidence="2">The sequence shown here is derived from an EMBL/GenBank/DDBJ whole genome shotgun (WGS) entry which is preliminary data.</text>
</comment>
<dbReference type="InterPro" id="IPR003425">
    <property type="entry name" value="CCB3/YggT"/>
</dbReference>
<dbReference type="Proteomes" id="UP000609849">
    <property type="component" value="Unassembled WGS sequence"/>
</dbReference>
<feature type="transmembrane region" description="Helical" evidence="1">
    <location>
        <begin position="65"/>
        <end position="84"/>
    </location>
</feature>
<proteinExistence type="predicted"/>